<keyword evidence="5" id="KW-0812">Transmembrane</keyword>
<keyword evidence="3 4" id="KW-0408">Iron</keyword>
<dbReference type="Gene3D" id="1.10.760.10">
    <property type="entry name" value="Cytochrome c-like domain"/>
    <property type="match status" value="1"/>
</dbReference>
<accession>A0A023D3Z5</accession>
<reference evidence="7 8" key="2">
    <citation type="journal article" date="2014" name="FEMS Microbiol. Lett.">
        <title>Draft genomic DNA sequence of the facultatively methylotrophic bacterium Acidomonas methanolica type strain MB58.</title>
        <authorList>
            <person name="Higashiura N."/>
            <person name="Hadano H."/>
            <person name="Hirakawa H."/>
            <person name="Matsutani M."/>
            <person name="Takabe S."/>
            <person name="Matsushita K."/>
            <person name="Azuma Y."/>
        </authorList>
    </citation>
    <scope>NUCLEOTIDE SEQUENCE [LARGE SCALE GENOMIC DNA]</scope>
    <source>
        <strain evidence="7 8">MB58</strain>
    </source>
</reference>
<dbReference type="InterPro" id="IPR009056">
    <property type="entry name" value="Cyt_c-like_dom"/>
</dbReference>
<dbReference type="RefSeq" id="WP_042057928.1">
    <property type="nucleotide sequence ID" value="NZ_BAND01000038.1"/>
</dbReference>
<keyword evidence="5" id="KW-0472">Membrane</keyword>
<dbReference type="GO" id="GO:0020037">
    <property type="term" value="F:heme binding"/>
    <property type="evidence" value="ECO:0007669"/>
    <property type="project" value="InterPro"/>
</dbReference>
<evidence type="ECO:0000256" key="4">
    <source>
        <dbReference type="PROSITE-ProRule" id="PRU00433"/>
    </source>
</evidence>
<dbReference type="SUPFAM" id="SSF46626">
    <property type="entry name" value="Cytochrome c"/>
    <property type="match status" value="1"/>
</dbReference>
<evidence type="ECO:0000313" key="7">
    <source>
        <dbReference type="EMBL" id="GAJ28883.1"/>
    </source>
</evidence>
<keyword evidence="2 4" id="KW-0479">Metal-binding</keyword>
<dbReference type="GO" id="GO:0046872">
    <property type="term" value="F:metal ion binding"/>
    <property type="evidence" value="ECO:0007669"/>
    <property type="project" value="UniProtKB-KW"/>
</dbReference>
<name>A0A023D3Z5_ACIMT</name>
<gene>
    <name evidence="7" type="ORF">Amme_038_132</name>
</gene>
<dbReference type="PROSITE" id="PS51007">
    <property type="entry name" value="CYTC"/>
    <property type="match status" value="1"/>
</dbReference>
<proteinExistence type="predicted"/>
<sequence length="163" mass="17993">MRLPSLDRSLRLPLLLALIMVGGVLTWRLEKNRDVGLRLYEEECSICHHGGSGQAAETPPIFDRLNVIAATPEGRIYLTDVLLNGLSGKIMAAGKPFDWSMPNFRRLSDAELAAILNWVAAQTSSEPQPHFTAQDFAARRTPVRSSELVHAERATLDTAHPLP</sequence>
<keyword evidence="5" id="KW-1133">Transmembrane helix</keyword>
<evidence type="ECO:0000313" key="8">
    <source>
        <dbReference type="Proteomes" id="UP000019760"/>
    </source>
</evidence>
<dbReference type="OrthoDB" id="70223at2"/>
<dbReference type="AlphaFoldDB" id="A0A023D3Z5"/>
<comment type="caution">
    <text evidence="7">The sequence shown here is derived from an EMBL/GenBank/DDBJ whole genome shotgun (WGS) entry which is preliminary data.</text>
</comment>
<dbReference type="EMBL" id="BAND01000038">
    <property type="protein sequence ID" value="GAJ28883.1"/>
    <property type="molecule type" value="Genomic_DNA"/>
</dbReference>
<evidence type="ECO:0000256" key="1">
    <source>
        <dbReference type="ARBA" id="ARBA00022617"/>
    </source>
</evidence>
<dbReference type="InterPro" id="IPR051459">
    <property type="entry name" value="Cytochrome_c-type_DH"/>
</dbReference>
<reference evidence="8" key="1">
    <citation type="journal article" date="2014" name="FEMS Microbiol. Lett.">
        <title>Draft Genomic DNA Sequence of the Facultatively Methylotrophic Bacterium Acidomonas methanolica type strain MB58.</title>
        <authorList>
            <person name="Higashiura N."/>
            <person name="Hadano H."/>
            <person name="Hirakawa H."/>
            <person name="Matsutani M."/>
            <person name="Takabe S."/>
            <person name="Matsushita K."/>
            <person name="Azuma Y."/>
        </authorList>
    </citation>
    <scope>NUCLEOTIDE SEQUENCE [LARGE SCALE GENOMIC DNA]</scope>
    <source>
        <strain evidence="8">MB58</strain>
    </source>
</reference>
<evidence type="ECO:0000259" key="6">
    <source>
        <dbReference type="PROSITE" id="PS51007"/>
    </source>
</evidence>
<keyword evidence="8" id="KW-1185">Reference proteome</keyword>
<protein>
    <submittedName>
        <fullName evidence="7">Cytochrome c-552 class I</fullName>
    </submittedName>
</protein>
<dbReference type="Pfam" id="PF13442">
    <property type="entry name" value="Cytochrome_CBB3"/>
    <property type="match status" value="1"/>
</dbReference>
<evidence type="ECO:0000256" key="5">
    <source>
        <dbReference type="SAM" id="Phobius"/>
    </source>
</evidence>
<feature type="domain" description="Cytochrome c" evidence="6">
    <location>
        <begin position="31"/>
        <end position="123"/>
    </location>
</feature>
<dbReference type="GO" id="GO:0009055">
    <property type="term" value="F:electron transfer activity"/>
    <property type="evidence" value="ECO:0007669"/>
    <property type="project" value="InterPro"/>
</dbReference>
<dbReference type="PANTHER" id="PTHR35008:SF4">
    <property type="entry name" value="BLL4482 PROTEIN"/>
    <property type="match status" value="1"/>
</dbReference>
<evidence type="ECO:0000256" key="3">
    <source>
        <dbReference type="ARBA" id="ARBA00023004"/>
    </source>
</evidence>
<feature type="transmembrane region" description="Helical" evidence="5">
    <location>
        <begin position="12"/>
        <end position="29"/>
    </location>
</feature>
<keyword evidence="1 4" id="KW-0349">Heme</keyword>
<dbReference type="Proteomes" id="UP000019760">
    <property type="component" value="Unassembled WGS sequence"/>
</dbReference>
<dbReference type="PANTHER" id="PTHR35008">
    <property type="entry name" value="BLL4482 PROTEIN-RELATED"/>
    <property type="match status" value="1"/>
</dbReference>
<evidence type="ECO:0000256" key="2">
    <source>
        <dbReference type="ARBA" id="ARBA00022723"/>
    </source>
</evidence>
<organism evidence="7 8">
    <name type="scientific">Acidomonas methanolica NBRC 104435</name>
    <dbReference type="NCBI Taxonomy" id="1231351"/>
    <lineage>
        <taxon>Bacteria</taxon>
        <taxon>Pseudomonadati</taxon>
        <taxon>Pseudomonadota</taxon>
        <taxon>Alphaproteobacteria</taxon>
        <taxon>Acetobacterales</taxon>
        <taxon>Acetobacteraceae</taxon>
        <taxon>Acidomonas</taxon>
    </lineage>
</organism>
<dbReference type="InterPro" id="IPR036909">
    <property type="entry name" value="Cyt_c-like_dom_sf"/>
</dbReference>